<dbReference type="Gene3D" id="1.10.340.70">
    <property type="match status" value="1"/>
</dbReference>
<dbReference type="FunFam" id="1.10.340.70:FF:000003">
    <property type="entry name" value="Protein CBG25708"/>
    <property type="match status" value="1"/>
</dbReference>
<dbReference type="InterPro" id="IPR041588">
    <property type="entry name" value="Integrase_H2C2"/>
</dbReference>
<proteinExistence type="predicted"/>
<dbReference type="PANTHER" id="PTHR37984:SF5">
    <property type="entry name" value="PROTEIN NYNRIN-LIKE"/>
    <property type="match status" value="1"/>
</dbReference>
<dbReference type="Pfam" id="PF17921">
    <property type="entry name" value="Integrase_H2C2"/>
    <property type="match status" value="1"/>
</dbReference>
<dbReference type="GO" id="GO:0003964">
    <property type="term" value="F:RNA-directed DNA polymerase activity"/>
    <property type="evidence" value="ECO:0007669"/>
    <property type="project" value="UniProtKB-EC"/>
</dbReference>
<dbReference type="AlphaFoldDB" id="A0A1B6ERP7"/>
<evidence type="ECO:0000259" key="2">
    <source>
        <dbReference type="Pfam" id="PF17921"/>
    </source>
</evidence>
<evidence type="ECO:0000313" key="3">
    <source>
        <dbReference type="EMBL" id="JAS40626.1"/>
    </source>
</evidence>
<gene>
    <name evidence="3" type="ORF">g.1878</name>
</gene>
<dbReference type="EC" id="2.7.7.49" evidence="1"/>
<dbReference type="PANTHER" id="PTHR37984">
    <property type="entry name" value="PROTEIN CBG26694"/>
    <property type="match status" value="1"/>
</dbReference>
<reference evidence="3" key="1">
    <citation type="submission" date="2015-11" db="EMBL/GenBank/DDBJ databases">
        <title>De novo transcriptome assembly of four potential Pierce s Disease insect vectors from Arizona vineyards.</title>
        <authorList>
            <person name="Tassone E.E."/>
        </authorList>
    </citation>
    <scope>NUCLEOTIDE SEQUENCE</scope>
</reference>
<dbReference type="InterPro" id="IPR050951">
    <property type="entry name" value="Retrovirus_Pol_polyprotein"/>
</dbReference>
<organism evidence="3">
    <name type="scientific">Cuerna arida</name>
    <dbReference type="NCBI Taxonomy" id="1464854"/>
    <lineage>
        <taxon>Eukaryota</taxon>
        <taxon>Metazoa</taxon>
        <taxon>Ecdysozoa</taxon>
        <taxon>Arthropoda</taxon>
        <taxon>Hexapoda</taxon>
        <taxon>Insecta</taxon>
        <taxon>Pterygota</taxon>
        <taxon>Neoptera</taxon>
        <taxon>Paraneoptera</taxon>
        <taxon>Hemiptera</taxon>
        <taxon>Auchenorrhyncha</taxon>
        <taxon>Membracoidea</taxon>
        <taxon>Cicadellidae</taxon>
        <taxon>Cicadellinae</taxon>
        <taxon>Proconiini</taxon>
        <taxon>Cuerna</taxon>
    </lineage>
</organism>
<name>A0A1B6ERP7_9HEMI</name>
<feature type="domain" description="Integrase zinc-binding" evidence="2">
    <location>
        <begin position="111"/>
        <end position="165"/>
    </location>
</feature>
<evidence type="ECO:0000256" key="1">
    <source>
        <dbReference type="ARBA" id="ARBA00012493"/>
    </source>
</evidence>
<dbReference type="EMBL" id="GECZ01029143">
    <property type="protein sequence ID" value="JAS40626.1"/>
    <property type="molecule type" value="Transcribed_RNA"/>
</dbReference>
<accession>A0A1B6ERP7</accession>
<sequence>MRYAAFLQSFDYKVKHQRAEKHEHVDFFSRATKTDEHIGTDKTIEKELRDLNDQIINQISNLSVTYNTLMEETSRDPTLNQLKQDLVDGKINDPNLSVQDGVVFKGQRVVIPTSLQPLVLQELHRTHVGIVKMKQLARRYCFWKTIDQDIEHLVRSCPDCALVRSNPAKVPVHPWDEPRENFERVHIDYAGPVEGCHLFVLVDA</sequence>
<protein>
    <recommendedName>
        <fullName evidence="1">RNA-directed DNA polymerase</fullName>
        <ecNumber evidence="1">2.7.7.49</ecNumber>
    </recommendedName>
</protein>
<feature type="non-terminal residue" evidence="3">
    <location>
        <position position="204"/>
    </location>
</feature>